<feature type="domain" description="Major facilitator superfamily (MFS) profile" evidence="7">
    <location>
        <begin position="123"/>
        <end position="553"/>
    </location>
</feature>
<dbReference type="Proteomes" id="UP000838412">
    <property type="component" value="Chromosome 7"/>
</dbReference>
<keyword evidence="9" id="KW-1185">Reference proteome</keyword>
<feature type="transmembrane region" description="Helical" evidence="6">
    <location>
        <begin position="233"/>
        <end position="253"/>
    </location>
</feature>
<dbReference type="EMBL" id="OV696692">
    <property type="protein sequence ID" value="CAH1269124.1"/>
    <property type="molecule type" value="Genomic_DNA"/>
</dbReference>
<feature type="transmembrane region" description="Helical" evidence="6">
    <location>
        <begin position="437"/>
        <end position="455"/>
    </location>
</feature>
<evidence type="ECO:0000256" key="2">
    <source>
        <dbReference type="ARBA" id="ARBA00022692"/>
    </source>
</evidence>
<feature type="transmembrane region" description="Helical" evidence="6">
    <location>
        <begin position="55"/>
        <end position="75"/>
    </location>
</feature>
<dbReference type="InterPro" id="IPR036259">
    <property type="entry name" value="MFS_trans_sf"/>
</dbReference>
<evidence type="ECO:0000256" key="3">
    <source>
        <dbReference type="ARBA" id="ARBA00022989"/>
    </source>
</evidence>
<dbReference type="Pfam" id="PF00083">
    <property type="entry name" value="Sugar_tr"/>
    <property type="match status" value="1"/>
</dbReference>
<evidence type="ECO:0000259" key="7">
    <source>
        <dbReference type="PROSITE" id="PS50850"/>
    </source>
</evidence>
<feature type="transmembrane region" description="Helical" evidence="6">
    <location>
        <begin position="180"/>
        <end position="197"/>
    </location>
</feature>
<protein>
    <submittedName>
        <fullName evidence="8">SLC22A5 protein</fullName>
    </submittedName>
</protein>
<dbReference type="AlphaFoldDB" id="A0A8K0A5B5"/>
<sequence>MSSLNGIVKNGRMDRDDQVGERKPLLPGSNKMVDYDAALGYIGSFGTYQKLKFSLLLLMCIPVGIHMLATVFLGAQVSHHCAVPELAEAGLAPNDSCGLNYSLPWVTDKEKNTEKPSECKRYKVNRYELGNLSCPFERNSEENRTVLDCDKGWWYDRQVYNSSVYMEFNLVCEDEPLNNLAQSLFMVGVLIGSIVFGQLSDSIGRKKTMYLAVLLQLGFGVATAFAPNYEVFVVLRLLVGFTAMGVFLPAFVIATEMVGVDRRTLTGTLIQSSFSMGGVVLTGIAYLIRDWSRLQLVISLINVALVLTWWFGIESPRWQLSKGRNEDVVRMIRSAAKVNGVTVPDEVFHAGKKQVTESDKRQYTIFDIVRTPNMAKKSVIIFFNWFVVTVVWFGLALNTQQLGGDNYLNFLIMNLVDFPAQIFSIFTVSYFGRRPSLTFYMMFGGVACIVTPYLAPPFLPEYMHPLSVALPMVGKFGNTAAFSVIYVWTAELYPTVVRNVGVGASSMWSRVGGIVSPFVMLSQQVWGPLPYLIFGGLSILAGLSALLLPETRGVRLPDTLEEGENFGKRTPYVGYTPVPDEEKVPATTYSNPDLRNDDETVKEDTESVLNGYKTAIQSSEDC</sequence>
<evidence type="ECO:0000313" key="9">
    <source>
        <dbReference type="Proteomes" id="UP000838412"/>
    </source>
</evidence>
<feature type="transmembrane region" description="Helical" evidence="6">
    <location>
        <begin position="407"/>
        <end position="430"/>
    </location>
</feature>
<comment type="subcellular location">
    <subcellularLocation>
        <location evidence="1">Membrane</location>
        <topology evidence="1">Multi-pass membrane protein</topology>
    </subcellularLocation>
</comment>
<feature type="transmembrane region" description="Helical" evidence="6">
    <location>
        <begin position="378"/>
        <end position="395"/>
    </location>
</feature>
<feature type="transmembrane region" description="Helical" evidence="6">
    <location>
        <begin position="265"/>
        <end position="288"/>
    </location>
</feature>
<evidence type="ECO:0000313" key="8">
    <source>
        <dbReference type="EMBL" id="CAH1269124.1"/>
    </source>
</evidence>
<evidence type="ECO:0000256" key="1">
    <source>
        <dbReference type="ARBA" id="ARBA00004141"/>
    </source>
</evidence>
<dbReference type="GO" id="GO:0016020">
    <property type="term" value="C:membrane"/>
    <property type="evidence" value="ECO:0007669"/>
    <property type="project" value="UniProtKB-SubCell"/>
</dbReference>
<keyword evidence="2 6" id="KW-0812">Transmembrane</keyword>
<dbReference type="CDD" id="cd17317">
    <property type="entry name" value="MFS_SLC22"/>
    <property type="match status" value="1"/>
</dbReference>
<name>A0A8K0A5B5_BRALA</name>
<dbReference type="GO" id="GO:0022857">
    <property type="term" value="F:transmembrane transporter activity"/>
    <property type="evidence" value="ECO:0007669"/>
    <property type="project" value="InterPro"/>
</dbReference>
<feature type="compositionally biased region" description="Basic and acidic residues" evidence="5">
    <location>
        <begin position="11"/>
        <end position="24"/>
    </location>
</feature>
<keyword evidence="4 6" id="KW-0472">Membrane</keyword>
<dbReference type="SUPFAM" id="SSF103473">
    <property type="entry name" value="MFS general substrate transporter"/>
    <property type="match status" value="1"/>
</dbReference>
<feature type="transmembrane region" description="Helical" evidence="6">
    <location>
        <begin position="209"/>
        <end position="227"/>
    </location>
</feature>
<organism evidence="8 9">
    <name type="scientific">Branchiostoma lanceolatum</name>
    <name type="common">Common lancelet</name>
    <name type="synonym">Amphioxus lanceolatum</name>
    <dbReference type="NCBI Taxonomy" id="7740"/>
    <lineage>
        <taxon>Eukaryota</taxon>
        <taxon>Metazoa</taxon>
        <taxon>Chordata</taxon>
        <taxon>Cephalochordata</taxon>
        <taxon>Leptocardii</taxon>
        <taxon>Amphioxiformes</taxon>
        <taxon>Branchiostomatidae</taxon>
        <taxon>Branchiostoma</taxon>
    </lineage>
</organism>
<feature type="region of interest" description="Disordered" evidence="5">
    <location>
        <begin position="1"/>
        <end position="25"/>
    </location>
</feature>
<feature type="region of interest" description="Disordered" evidence="5">
    <location>
        <begin position="565"/>
        <end position="606"/>
    </location>
</feature>
<feature type="compositionally biased region" description="Basic and acidic residues" evidence="5">
    <location>
        <begin position="594"/>
        <end position="605"/>
    </location>
</feature>
<accession>A0A8K0A5B5</accession>
<evidence type="ECO:0000256" key="6">
    <source>
        <dbReference type="SAM" id="Phobius"/>
    </source>
</evidence>
<proteinExistence type="predicted"/>
<feature type="transmembrane region" description="Helical" evidence="6">
    <location>
        <begin position="529"/>
        <end position="548"/>
    </location>
</feature>
<feature type="transmembrane region" description="Helical" evidence="6">
    <location>
        <begin position="294"/>
        <end position="313"/>
    </location>
</feature>
<evidence type="ECO:0000256" key="4">
    <source>
        <dbReference type="ARBA" id="ARBA00023136"/>
    </source>
</evidence>
<dbReference type="PROSITE" id="PS50850">
    <property type="entry name" value="MFS"/>
    <property type="match status" value="1"/>
</dbReference>
<keyword evidence="3 6" id="KW-1133">Transmembrane helix</keyword>
<dbReference type="InterPro" id="IPR020846">
    <property type="entry name" value="MFS_dom"/>
</dbReference>
<gene>
    <name evidence="8" type="primary">SLC22A5</name>
    <name evidence="8" type="ORF">BLAG_LOCUS21862</name>
</gene>
<dbReference type="InterPro" id="IPR005828">
    <property type="entry name" value="MFS_sugar_transport-like"/>
</dbReference>
<dbReference type="PANTHER" id="PTHR24064">
    <property type="entry name" value="SOLUTE CARRIER FAMILY 22 MEMBER"/>
    <property type="match status" value="1"/>
</dbReference>
<reference evidence="8" key="1">
    <citation type="submission" date="2022-01" db="EMBL/GenBank/DDBJ databases">
        <authorList>
            <person name="Braso-Vives M."/>
        </authorList>
    </citation>
    <scope>NUCLEOTIDE SEQUENCE</scope>
</reference>
<evidence type="ECO:0000256" key="5">
    <source>
        <dbReference type="SAM" id="MobiDB-lite"/>
    </source>
</evidence>
<dbReference type="OrthoDB" id="3936150at2759"/>
<dbReference type="Gene3D" id="1.20.1250.20">
    <property type="entry name" value="MFS general substrate transporter like domains"/>
    <property type="match status" value="1"/>
</dbReference>